<organism evidence="1 2">
    <name type="scientific">Tunturiibacter lichenicola</name>
    <dbReference type="NCBI Taxonomy" id="2051959"/>
    <lineage>
        <taxon>Bacteria</taxon>
        <taxon>Pseudomonadati</taxon>
        <taxon>Acidobacteriota</taxon>
        <taxon>Terriglobia</taxon>
        <taxon>Terriglobales</taxon>
        <taxon>Acidobacteriaceae</taxon>
        <taxon>Tunturiibacter</taxon>
    </lineage>
</organism>
<dbReference type="PANTHER" id="PTHR39337:SF1">
    <property type="entry name" value="BLR5642 PROTEIN"/>
    <property type="match status" value="1"/>
</dbReference>
<evidence type="ECO:0000313" key="2">
    <source>
        <dbReference type="Proteomes" id="UP000564385"/>
    </source>
</evidence>
<evidence type="ECO:0008006" key="3">
    <source>
        <dbReference type="Google" id="ProtNLM"/>
    </source>
</evidence>
<gene>
    <name evidence="1" type="ORF">HDF08_000634</name>
</gene>
<accession>A0A852VAY0</accession>
<comment type="caution">
    <text evidence="1">The sequence shown here is derived from an EMBL/GenBank/DDBJ whole genome shotgun (WGS) entry which is preliminary data.</text>
</comment>
<name>A0A852VAY0_9BACT</name>
<protein>
    <recommendedName>
        <fullName evidence="3">DUF488 domain-containing protein</fullName>
    </recommendedName>
</protein>
<dbReference type="Pfam" id="PF04343">
    <property type="entry name" value="DUF488"/>
    <property type="match status" value="1"/>
</dbReference>
<dbReference type="Proteomes" id="UP000564385">
    <property type="component" value="Unassembled WGS sequence"/>
</dbReference>
<dbReference type="InterPro" id="IPR007438">
    <property type="entry name" value="DUF488"/>
</dbReference>
<dbReference type="EMBL" id="JACCCU010000001">
    <property type="protein sequence ID" value="NYF88567.1"/>
    <property type="molecule type" value="Genomic_DNA"/>
</dbReference>
<evidence type="ECO:0000313" key="1">
    <source>
        <dbReference type="EMBL" id="NYF88567.1"/>
    </source>
</evidence>
<dbReference type="PANTHER" id="PTHR39337">
    <property type="entry name" value="BLR5642 PROTEIN"/>
    <property type="match status" value="1"/>
</dbReference>
<dbReference type="AlphaFoldDB" id="A0A852VAY0"/>
<proteinExistence type="predicted"/>
<reference evidence="1 2" key="1">
    <citation type="submission" date="2020-07" db="EMBL/GenBank/DDBJ databases">
        <title>Genomic Encyclopedia of Type Strains, Phase IV (KMG-V): Genome sequencing to study the core and pangenomes of soil and plant-associated prokaryotes.</title>
        <authorList>
            <person name="Whitman W."/>
        </authorList>
    </citation>
    <scope>NUCLEOTIDE SEQUENCE [LARGE SCALE GENOMIC DNA]</scope>
    <source>
        <strain evidence="1 2">M8UP22</strain>
    </source>
</reference>
<sequence>MNYRQKTLIGLLSAFGGHLLSTDFQKYLFLFTREFQQEPSFEFVPYRFGSFSFQSYADKRRLVEIGALADTDDWQLQEGFSTEGLVDGAAFDRCYAKYSHLKGTKLLQDVYRRYPYYAINSERAAKIMNNQEVSAITAARPAAAAACFFTIGYEGSSLEGYLNRLIKNSVKTLVDVRRNPLSRKYGFSKKALSDTVKKLGIGYVHIPELGIASDRRQELNTQADYDRLFNSYEKEELKQNGKALQDLFDIFLKNKRIAITCFEADVCMCHRGRVAKAMSALPGWKHDIHHI</sequence>